<dbReference type="Proteomes" id="UP000288805">
    <property type="component" value="Unassembled WGS sequence"/>
</dbReference>
<evidence type="ECO:0000313" key="3">
    <source>
        <dbReference type="EMBL" id="RVW15139.1"/>
    </source>
</evidence>
<evidence type="ECO:0000313" key="4">
    <source>
        <dbReference type="Proteomes" id="UP000288805"/>
    </source>
</evidence>
<comment type="caution">
    <text evidence="3">The sequence shown here is derived from an EMBL/GenBank/DDBJ whole genome shotgun (WGS) entry which is preliminary data.</text>
</comment>
<reference evidence="3 4" key="1">
    <citation type="journal article" date="2018" name="PLoS Genet.">
        <title>Population sequencing reveals clonal diversity and ancestral inbreeding in the grapevine cultivar Chardonnay.</title>
        <authorList>
            <person name="Roach M.J."/>
            <person name="Johnson D.L."/>
            <person name="Bohlmann J."/>
            <person name="van Vuuren H.J."/>
            <person name="Jones S.J."/>
            <person name="Pretorius I.S."/>
            <person name="Schmidt S.A."/>
            <person name="Borneman A.R."/>
        </authorList>
    </citation>
    <scope>NUCLEOTIDE SEQUENCE [LARGE SCALE GENOMIC DNA]</scope>
    <source>
        <strain evidence="4">cv. Chardonnay</strain>
        <tissue evidence="3">Leaf</tissue>
    </source>
</reference>
<name>A0A438BVZ0_VITVI</name>
<accession>A0A438BVZ0</accession>
<protein>
    <recommendedName>
        <fullName evidence="2">Retroviral polymerase SH3-like domain-containing protein</fullName>
    </recommendedName>
</protein>
<feature type="compositionally biased region" description="Low complexity" evidence="1">
    <location>
        <begin position="80"/>
        <end position="92"/>
    </location>
</feature>
<sequence length="128" mass="15034">MKCMFLGNSATQKGYRCYYPKKHRCFTSIDVTFFENRPFYTKNSLQEEKESEENFWETYWETPIPLPSLTQFPSHPDFELPSQPSSPSLLKPNQSHSPHVSKPMMPPTNKQYMIEGHLLIQPELLVYS</sequence>
<feature type="region of interest" description="Disordered" evidence="1">
    <location>
        <begin position="67"/>
        <end position="107"/>
    </location>
</feature>
<dbReference type="AlphaFoldDB" id="A0A438BVZ0"/>
<organism evidence="3 4">
    <name type="scientific">Vitis vinifera</name>
    <name type="common">Grape</name>
    <dbReference type="NCBI Taxonomy" id="29760"/>
    <lineage>
        <taxon>Eukaryota</taxon>
        <taxon>Viridiplantae</taxon>
        <taxon>Streptophyta</taxon>
        <taxon>Embryophyta</taxon>
        <taxon>Tracheophyta</taxon>
        <taxon>Spermatophyta</taxon>
        <taxon>Magnoliopsida</taxon>
        <taxon>eudicotyledons</taxon>
        <taxon>Gunneridae</taxon>
        <taxon>Pentapetalae</taxon>
        <taxon>rosids</taxon>
        <taxon>Vitales</taxon>
        <taxon>Vitaceae</taxon>
        <taxon>Viteae</taxon>
        <taxon>Vitis</taxon>
    </lineage>
</organism>
<dbReference type="EMBL" id="QGNW01002605">
    <property type="protein sequence ID" value="RVW15139.1"/>
    <property type="molecule type" value="Genomic_DNA"/>
</dbReference>
<dbReference type="Pfam" id="PF25597">
    <property type="entry name" value="SH3_retrovirus"/>
    <property type="match status" value="1"/>
</dbReference>
<proteinExistence type="predicted"/>
<feature type="domain" description="Retroviral polymerase SH3-like" evidence="2">
    <location>
        <begin position="2"/>
        <end position="44"/>
    </location>
</feature>
<dbReference type="InterPro" id="IPR057670">
    <property type="entry name" value="SH3_retrovirus"/>
</dbReference>
<evidence type="ECO:0000256" key="1">
    <source>
        <dbReference type="SAM" id="MobiDB-lite"/>
    </source>
</evidence>
<evidence type="ECO:0000259" key="2">
    <source>
        <dbReference type="Pfam" id="PF25597"/>
    </source>
</evidence>
<gene>
    <name evidence="3" type="ORF">CK203_083380</name>
</gene>